<evidence type="ECO:0000313" key="2">
    <source>
        <dbReference type="EMBL" id="KAK9683820.1"/>
    </source>
</evidence>
<dbReference type="AlphaFoldDB" id="A0AAW1I2V3"/>
<keyword evidence="1" id="KW-1133">Transmembrane helix</keyword>
<keyword evidence="1" id="KW-0472">Membrane</keyword>
<evidence type="ECO:0000256" key="1">
    <source>
        <dbReference type="SAM" id="Phobius"/>
    </source>
</evidence>
<dbReference type="Proteomes" id="UP001443914">
    <property type="component" value="Unassembled WGS sequence"/>
</dbReference>
<evidence type="ECO:0000313" key="3">
    <source>
        <dbReference type="Proteomes" id="UP001443914"/>
    </source>
</evidence>
<feature type="transmembrane region" description="Helical" evidence="1">
    <location>
        <begin position="36"/>
        <end position="58"/>
    </location>
</feature>
<reference evidence="2" key="1">
    <citation type="submission" date="2024-03" db="EMBL/GenBank/DDBJ databases">
        <title>WGS assembly of Saponaria officinalis var. Norfolk2.</title>
        <authorList>
            <person name="Jenkins J."/>
            <person name="Shu S."/>
            <person name="Grimwood J."/>
            <person name="Barry K."/>
            <person name="Goodstein D."/>
            <person name="Schmutz J."/>
            <person name="Leebens-Mack J."/>
            <person name="Osbourn A."/>
        </authorList>
    </citation>
    <scope>NUCLEOTIDE SEQUENCE [LARGE SCALE GENOMIC DNA]</scope>
    <source>
        <strain evidence="2">JIC</strain>
    </source>
</reference>
<gene>
    <name evidence="2" type="ORF">RND81_10G167000</name>
</gene>
<keyword evidence="1" id="KW-0812">Transmembrane</keyword>
<protein>
    <submittedName>
        <fullName evidence="2">Uncharacterized protein</fullName>
    </submittedName>
</protein>
<organism evidence="2 3">
    <name type="scientific">Saponaria officinalis</name>
    <name type="common">Common soapwort</name>
    <name type="synonym">Lychnis saponaria</name>
    <dbReference type="NCBI Taxonomy" id="3572"/>
    <lineage>
        <taxon>Eukaryota</taxon>
        <taxon>Viridiplantae</taxon>
        <taxon>Streptophyta</taxon>
        <taxon>Embryophyta</taxon>
        <taxon>Tracheophyta</taxon>
        <taxon>Spermatophyta</taxon>
        <taxon>Magnoliopsida</taxon>
        <taxon>eudicotyledons</taxon>
        <taxon>Gunneridae</taxon>
        <taxon>Pentapetalae</taxon>
        <taxon>Caryophyllales</taxon>
        <taxon>Caryophyllaceae</taxon>
        <taxon>Caryophylleae</taxon>
        <taxon>Saponaria</taxon>
    </lineage>
</organism>
<dbReference type="EMBL" id="JBDFQZ010000010">
    <property type="protein sequence ID" value="KAK9683820.1"/>
    <property type="molecule type" value="Genomic_DNA"/>
</dbReference>
<proteinExistence type="predicted"/>
<sequence length="137" mass="15941">MFVYMLNPTMGVEGNFLVFFYKYEEEASNVHVVGVLLSYCYGMMLMSIILANVIYGVLNTCIFNRRKVDSIKCGVGRLRPSPLYSAFHRPCVLFTRCQLLFVTALFSLHYTYVWRSLISQPHPLCYRNCVNHGYQNR</sequence>
<accession>A0AAW1I2V3</accession>
<comment type="caution">
    <text evidence="2">The sequence shown here is derived from an EMBL/GenBank/DDBJ whole genome shotgun (WGS) entry which is preliminary data.</text>
</comment>
<keyword evidence="3" id="KW-1185">Reference proteome</keyword>
<name>A0AAW1I2V3_SAPOF</name>